<dbReference type="OrthoDB" id="26202at2"/>
<dbReference type="GO" id="GO:0015740">
    <property type="term" value="P:C4-dicarboxylate transport"/>
    <property type="evidence" value="ECO:0007669"/>
    <property type="project" value="TreeGrafter"/>
</dbReference>
<proteinExistence type="inferred from homology"/>
<evidence type="ECO:0000256" key="4">
    <source>
        <dbReference type="ARBA" id="ARBA00022519"/>
    </source>
</evidence>
<keyword evidence="5 9" id="KW-0812">Transmembrane</keyword>
<evidence type="ECO:0000313" key="12">
    <source>
        <dbReference type="Proteomes" id="UP000554144"/>
    </source>
</evidence>
<feature type="domain" description="Tripartite ATP-independent periplasmic transporters DctQ component" evidence="10">
    <location>
        <begin position="28"/>
        <end position="157"/>
    </location>
</feature>
<dbReference type="InterPro" id="IPR007387">
    <property type="entry name" value="TRAP_DctQ"/>
</dbReference>
<feature type="transmembrane region" description="Helical" evidence="9">
    <location>
        <begin position="89"/>
        <end position="112"/>
    </location>
</feature>
<evidence type="ECO:0000313" key="11">
    <source>
        <dbReference type="EMBL" id="NYT86413.1"/>
    </source>
</evidence>
<organism evidence="11 12">
    <name type="scientific">Pollutimonas harenae</name>
    <dbReference type="NCBI Taxonomy" id="657015"/>
    <lineage>
        <taxon>Bacteria</taxon>
        <taxon>Pseudomonadati</taxon>
        <taxon>Pseudomonadota</taxon>
        <taxon>Betaproteobacteria</taxon>
        <taxon>Burkholderiales</taxon>
        <taxon>Alcaligenaceae</taxon>
        <taxon>Pollutimonas</taxon>
    </lineage>
</organism>
<keyword evidence="12" id="KW-1185">Reference proteome</keyword>
<dbReference type="InterPro" id="IPR055348">
    <property type="entry name" value="DctQ"/>
</dbReference>
<evidence type="ECO:0000256" key="5">
    <source>
        <dbReference type="ARBA" id="ARBA00022692"/>
    </source>
</evidence>
<gene>
    <name evidence="11" type="ORF">H0A62_12435</name>
</gene>
<keyword evidence="6 9" id="KW-1133">Transmembrane helix</keyword>
<keyword evidence="2 9" id="KW-0813">Transport</keyword>
<evidence type="ECO:0000256" key="3">
    <source>
        <dbReference type="ARBA" id="ARBA00022475"/>
    </source>
</evidence>
<evidence type="ECO:0000259" key="10">
    <source>
        <dbReference type="Pfam" id="PF04290"/>
    </source>
</evidence>
<protein>
    <recommendedName>
        <fullName evidence="9">TRAP transporter small permease protein</fullName>
    </recommendedName>
</protein>
<dbReference type="RefSeq" id="WP_130040275.1">
    <property type="nucleotide sequence ID" value="NZ_JACCEV010000003.1"/>
</dbReference>
<dbReference type="PANTHER" id="PTHR35011">
    <property type="entry name" value="2,3-DIKETO-L-GULONATE TRAP TRANSPORTER SMALL PERMEASE PROTEIN YIAM"/>
    <property type="match status" value="1"/>
</dbReference>
<sequence>MALRFINVVQALSRACGVLAALLLTFSMVVVCQMILMRYVFRAATIWQTEAVVFSATAAIFLGAPYVLLTKGHVGVDVVKLMAKPRTQLKLDCIGSIMGLLFCLIMVVGTGIHLYEALEGGWTTPSVAAVPLWMPLTPMLAGFVLLSLQYLAELIKLAGEPS</sequence>
<evidence type="ECO:0000256" key="6">
    <source>
        <dbReference type="ARBA" id="ARBA00022989"/>
    </source>
</evidence>
<comment type="caution">
    <text evidence="11">The sequence shown here is derived from an EMBL/GenBank/DDBJ whole genome shotgun (WGS) entry which is preliminary data.</text>
</comment>
<keyword evidence="7 9" id="KW-0472">Membrane</keyword>
<evidence type="ECO:0000256" key="1">
    <source>
        <dbReference type="ARBA" id="ARBA00004429"/>
    </source>
</evidence>
<keyword evidence="3" id="KW-1003">Cell membrane</keyword>
<feature type="transmembrane region" description="Helical" evidence="9">
    <location>
        <begin position="12"/>
        <end position="39"/>
    </location>
</feature>
<dbReference type="Proteomes" id="UP000554144">
    <property type="component" value="Unassembled WGS sequence"/>
</dbReference>
<dbReference type="Pfam" id="PF04290">
    <property type="entry name" value="DctQ"/>
    <property type="match status" value="1"/>
</dbReference>
<reference evidence="11 12" key="1">
    <citation type="submission" date="2020-07" db="EMBL/GenBank/DDBJ databases">
        <title>Taxonomic revisions and descriptions of new bacterial species based on genomic comparisons in the high-G+C-content subgroup of the family Alcaligenaceae.</title>
        <authorList>
            <person name="Szabo A."/>
            <person name="Felfoldi T."/>
        </authorList>
    </citation>
    <scope>NUCLEOTIDE SEQUENCE [LARGE SCALE GENOMIC DNA]</scope>
    <source>
        <strain evidence="11 12">DSM 25667</strain>
    </source>
</reference>
<evidence type="ECO:0000256" key="9">
    <source>
        <dbReference type="RuleBase" id="RU369079"/>
    </source>
</evidence>
<name>A0A853H7D4_9BURK</name>
<evidence type="ECO:0000256" key="2">
    <source>
        <dbReference type="ARBA" id="ARBA00022448"/>
    </source>
</evidence>
<comment type="subcellular location">
    <subcellularLocation>
        <location evidence="1 9">Cell inner membrane</location>
        <topology evidence="1 9">Multi-pass membrane protein</topology>
    </subcellularLocation>
</comment>
<comment type="similarity">
    <text evidence="8 9">Belongs to the TRAP transporter small permease family.</text>
</comment>
<feature type="transmembrane region" description="Helical" evidence="9">
    <location>
        <begin position="51"/>
        <end position="69"/>
    </location>
</feature>
<dbReference type="PANTHER" id="PTHR35011:SF10">
    <property type="entry name" value="TRAP TRANSPORTER SMALL PERMEASE PROTEIN"/>
    <property type="match status" value="1"/>
</dbReference>
<evidence type="ECO:0000256" key="7">
    <source>
        <dbReference type="ARBA" id="ARBA00023136"/>
    </source>
</evidence>
<dbReference type="EMBL" id="JACCEV010000003">
    <property type="protein sequence ID" value="NYT86413.1"/>
    <property type="molecule type" value="Genomic_DNA"/>
</dbReference>
<dbReference type="GO" id="GO:0022857">
    <property type="term" value="F:transmembrane transporter activity"/>
    <property type="evidence" value="ECO:0007669"/>
    <property type="project" value="UniProtKB-UniRule"/>
</dbReference>
<comment type="subunit">
    <text evidence="9">The complex comprises the extracytoplasmic solute receptor protein and the two transmembrane proteins.</text>
</comment>
<comment type="function">
    <text evidence="9">Part of the tripartite ATP-independent periplasmic (TRAP) transport system.</text>
</comment>
<dbReference type="GO" id="GO:0005886">
    <property type="term" value="C:plasma membrane"/>
    <property type="evidence" value="ECO:0007669"/>
    <property type="project" value="UniProtKB-SubCell"/>
</dbReference>
<evidence type="ECO:0000256" key="8">
    <source>
        <dbReference type="ARBA" id="ARBA00038436"/>
    </source>
</evidence>
<keyword evidence="4 9" id="KW-0997">Cell inner membrane</keyword>
<dbReference type="AlphaFoldDB" id="A0A853H7D4"/>
<feature type="transmembrane region" description="Helical" evidence="9">
    <location>
        <begin position="132"/>
        <end position="152"/>
    </location>
</feature>
<accession>A0A853H7D4</accession>